<proteinExistence type="inferred from homology"/>
<comment type="catalytic activity">
    <reaction evidence="3">
        <text>xanthosine + phosphate = alpha-D-ribose 1-phosphate + xanthine</text>
        <dbReference type="Rhea" id="RHEA:27638"/>
        <dbReference type="ChEBI" id="CHEBI:17712"/>
        <dbReference type="ChEBI" id="CHEBI:18107"/>
        <dbReference type="ChEBI" id="CHEBI:43474"/>
        <dbReference type="ChEBI" id="CHEBI:57720"/>
        <dbReference type="EC" id="2.4.2.1"/>
    </reaction>
</comment>
<comment type="catalytic activity">
    <reaction evidence="3">
        <text>guanosine + phosphate = alpha-D-ribose 1-phosphate + guanine</text>
        <dbReference type="Rhea" id="RHEA:13233"/>
        <dbReference type="ChEBI" id="CHEBI:16235"/>
        <dbReference type="ChEBI" id="CHEBI:16750"/>
        <dbReference type="ChEBI" id="CHEBI:43474"/>
        <dbReference type="ChEBI" id="CHEBI:57720"/>
        <dbReference type="EC" id="2.4.2.1"/>
    </reaction>
</comment>
<keyword evidence="5" id="KW-1185">Reference proteome</keyword>
<keyword evidence="2 3" id="KW-0808">Transferase</keyword>
<comment type="catalytic activity">
    <reaction evidence="3">
        <text>a purine D-ribonucleoside + phosphate = a purine nucleobase + alpha-D-ribose 1-phosphate</text>
        <dbReference type="Rhea" id="RHEA:19805"/>
        <dbReference type="ChEBI" id="CHEBI:26386"/>
        <dbReference type="ChEBI" id="CHEBI:43474"/>
        <dbReference type="ChEBI" id="CHEBI:57720"/>
        <dbReference type="ChEBI" id="CHEBI:142355"/>
        <dbReference type="EC" id="2.4.2.1"/>
    </reaction>
</comment>
<comment type="similarity">
    <text evidence="3">Belongs to the nucleoside phosphorylase PpnP family.</text>
</comment>
<comment type="function">
    <text evidence="3">Catalyzes the phosphorolysis of diverse nucleosides, yielding D-ribose 1-phosphate and the respective free bases. Can use uridine, adenosine, guanosine, cytidine, thymidine, inosine and xanthosine as substrates. Also catalyzes the reverse reactions.</text>
</comment>
<comment type="caution">
    <text evidence="4">The sequence shown here is derived from an EMBL/GenBank/DDBJ whole genome shotgun (WGS) entry which is preliminary data.</text>
</comment>
<dbReference type="InterPro" id="IPR009664">
    <property type="entry name" value="Ppnp"/>
</dbReference>
<dbReference type="EC" id="2.4.2.2" evidence="3"/>
<dbReference type="RefSeq" id="WP_379949288.1">
    <property type="nucleotide sequence ID" value="NZ_JBHMAF010000050.1"/>
</dbReference>
<dbReference type="HAMAP" id="MF_01537">
    <property type="entry name" value="Nucleos_phosphorylase_PpnP"/>
    <property type="match status" value="1"/>
</dbReference>
<dbReference type="PANTHER" id="PTHR36540">
    <property type="entry name" value="PYRIMIDINE/PURINE NUCLEOSIDE PHOSPHORYLASE"/>
    <property type="match status" value="1"/>
</dbReference>
<dbReference type="EMBL" id="JBHMAF010000050">
    <property type="protein sequence ID" value="MFB9759001.1"/>
    <property type="molecule type" value="Genomic_DNA"/>
</dbReference>
<comment type="catalytic activity">
    <reaction evidence="3">
        <text>uridine + phosphate = alpha-D-ribose 1-phosphate + uracil</text>
        <dbReference type="Rhea" id="RHEA:24388"/>
        <dbReference type="ChEBI" id="CHEBI:16704"/>
        <dbReference type="ChEBI" id="CHEBI:17568"/>
        <dbReference type="ChEBI" id="CHEBI:43474"/>
        <dbReference type="ChEBI" id="CHEBI:57720"/>
        <dbReference type="EC" id="2.4.2.2"/>
    </reaction>
</comment>
<keyword evidence="1 3" id="KW-0328">Glycosyltransferase</keyword>
<sequence length="104" mass="11853">MTQFENVTISKKANVYFEGKVTSRTVVFPDGTKKTLGIMLPGEYEFSTSVKEEMEFVGGTLEYKLQGQDWQKIEESGIFYVPANETFLLKVYTVADYCCSYISE</sequence>
<dbReference type="SUPFAM" id="SSF51182">
    <property type="entry name" value="RmlC-like cupins"/>
    <property type="match status" value="1"/>
</dbReference>
<dbReference type="Gene3D" id="2.60.120.10">
    <property type="entry name" value="Jelly Rolls"/>
    <property type="match status" value="1"/>
</dbReference>
<name>A0ABV5WEF6_9BACI</name>
<dbReference type="EC" id="2.4.2.1" evidence="3"/>
<dbReference type="PANTHER" id="PTHR36540:SF1">
    <property type="entry name" value="PYRIMIDINE_PURINE NUCLEOSIDE PHOSPHORYLASE"/>
    <property type="match status" value="1"/>
</dbReference>
<gene>
    <name evidence="3" type="primary">ppnP</name>
    <name evidence="4" type="ORF">ACFFMS_11065</name>
</gene>
<dbReference type="Pfam" id="PF06865">
    <property type="entry name" value="Ppnp"/>
    <property type="match status" value="1"/>
</dbReference>
<evidence type="ECO:0000256" key="1">
    <source>
        <dbReference type="ARBA" id="ARBA00022676"/>
    </source>
</evidence>
<protein>
    <recommendedName>
        <fullName evidence="3">Pyrimidine/purine nucleoside phosphorylase</fullName>
        <ecNumber evidence="3">2.4.2.1</ecNumber>
        <ecNumber evidence="3">2.4.2.2</ecNumber>
    </recommendedName>
    <alternativeName>
        <fullName evidence="3">Adenosine phosphorylase</fullName>
    </alternativeName>
    <alternativeName>
        <fullName evidence="3">Cytidine phosphorylase</fullName>
    </alternativeName>
    <alternativeName>
        <fullName evidence="3">Guanosine phosphorylase</fullName>
    </alternativeName>
    <alternativeName>
        <fullName evidence="3">Inosine phosphorylase</fullName>
    </alternativeName>
    <alternativeName>
        <fullName evidence="3">Thymidine phosphorylase</fullName>
    </alternativeName>
    <alternativeName>
        <fullName evidence="3">Uridine phosphorylase</fullName>
    </alternativeName>
    <alternativeName>
        <fullName evidence="3">Xanthosine phosphorylase</fullName>
    </alternativeName>
</protein>
<dbReference type="Proteomes" id="UP001589609">
    <property type="component" value="Unassembled WGS sequence"/>
</dbReference>
<dbReference type="CDD" id="cd20296">
    <property type="entry name" value="cupin_PpnP-like"/>
    <property type="match status" value="1"/>
</dbReference>
<evidence type="ECO:0000256" key="2">
    <source>
        <dbReference type="ARBA" id="ARBA00022679"/>
    </source>
</evidence>
<comment type="catalytic activity">
    <reaction evidence="3">
        <text>inosine + phosphate = alpha-D-ribose 1-phosphate + hypoxanthine</text>
        <dbReference type="Rhea" id="RHEA:27646"/>
        <dbReference type="ChEBI" id="CHEBI:17368"/>
        <dbReference type="ChEBI" id="CHEBI:17596"/>
        <dbReference type="ChEBI" id="CHEBI:43474"/>
        <dbReference type="ChEBI" id="CHEBI:57720"/>
        <dbReference type="EC" id="2.4.2.1"/>
    </reaction>
</comment>
<dbReference type="InterPro" id="IPR011051">
    <property type="entry name" value="RmlC_Cupin_sf"/>
</dbReference>
<comment type="catalytic activity">
    <reaction evidence="3">
        <text>adenosine + phosphate = alpha-D-ribose 1-phosphate + adenine</text>
        <dbReference type="Rhea" id="RHEA:27642"/>
        <dbReference type="ChEBI" id="CHEBI:16335"/>
        <dbReference type="ChEBI" id="CHEBI:16708"/>
        <dbReference type="ChEBI" id="CHEBI:43474"/>
        <dbReference type="ChEBI" id="CHEBI:57720"/>
        <dbReference type="EC" id="2.4.2.1"/>
    </reaction>
</comment>
<comment type="catalytic activity">
    <reaction evidence="3">
        <text>cytidine + phosphate = cytosine + alpha-D-ribose 1-phosphate</text>
        <dbReference type="Rhea" id="RHEA:52540"/>
        <dbReference type="ChEBI" id="CHEBI:16040"/>
        <dbReference type="ChEBI" id="CHEBI:17562"/>
        <dbReference type="ChEBI" id="CHEBI:43474"/>
        <dbReference type="ChEBI" id="CHEBI:57720"/>
        <dbReference type="EC" id="2.4.2.2"/>
    </reaction>
</comment>
<evidence type="ECO:0000313" key="4">
    <source>
        <dbReference type="EMBL" id="MFB9759001.1"/>
    </source>
</evidence>
<accession>A0ABV5WEF6</accession>
<reference evidence="4 5" key="1">
    <citation type="submission" date="2024-09" db="EMBL/GenBank/DDBJ databases">
        <authorList>
            <person name="Sun Q."/>
            <person name="Mori K."/>
        </authorList>
    </citation>
    <scope>NUCLEOTIDE SEQUENCE [LARGE SCALE GENOMIC DNA]</scope>
    <source>
        <strain evidence="4 5">JCM 11201</strain>
    </source>
</reference>
<evidence type="ECO:0000256" key="3">
    <source>
        <dbReference type="HAMAP-Rule" id="MF_01537"/>
    </source>
</evidence>
<organism evidence="4 5">
    <name type="scientific">Ectobacillus funiculus</name>
    <dbReference type="NCBI Taxonomy" id="137993"/>
    <lineage>
        <taxon>Bacteria</taxon>
        <taxon>Bacillati</taxon>
        <taxon>Bacillota</taxon>
        <taxon>Bacilli</taxon>
        <taxon>Bacillales</taxon>
        <taxon>Bacillaceae</taxon>
        <taxon>Ectobacillus</taxon>
    </lineage>
</organism>
<dbReference type="InterPro" id="IPR014710">
    <property type="entry name" value="RmlC-like_jellyroll"/>
</dbReference>
<comment type="catalytic activity">
    <reaction evidence="3">
        <text>thymidine + phosphate = 2-deoxy-alpha-D-ribose 1-phosphate + thymine</text>
        <dbReference type="Rhea" id="RHEA:16037"/>
        <dbReference type="ChEBI" id="CHEBI:17748"/>
        <dbReference type="ChEBI" id="CHEBI:17821"/>
        <dbReference type="ChEBI" id="CHEBI:43474"/>
        <dbReference type="ChEBI" id="CHEBI:57259"/>
        <dbReference type="EC" id="2.4.2.2"/>
    </reaction>
</comment>
<evidence type="ECO:0000313" key="5">
    <source>
        <dbReference type="Proteomes" id="UP001589609"/>
    </source>
</evidence>